<evidence type="ECO:0000256" key="3">
    <source>
        <dbReference type="ARBA" id="ARBA00023306"/>
    </source>
</evidence>
<accession>A0A1F7RRN3</accession>
<dbReference type="Pfam" id="PF04026">
    <property type="entry name" value="SpoVG"/>
    <property type="match status" value="1"/>
</dbReference>
<name>A0A1F7RRN3_9BACT</name>
<protein>
    <recommendedName>
        <fullName evidence="7">Stage V sporulation protein G</fullName>
    </recommendedName>
</protein>
<sequence>MAKMNITEVRVKLMSRRNDKLRAFCSVTIDNSFVIRDLKIIEGSKGAFVAMPSRKLMDRCLKCGSKNHLKANFCGDCGTKITNNNRILQDEKGRLKLYTDIAHPISSEARNLLQKKVLDTYTQEVEKAKQPDYKPAEIYDSPEEYDDSAPTENNNNNPK</sequence>
<reference evidence="5 6" key="1">
    <citation type="journal article" date="2016" name="Nat. Commun.">
        <title>Thousands of microbial genomes shed light on interconnected biogeochemical processes in an aquifer system.</title>
        <authorList>
            <person name="Anantharaman K."/>
            <person name="Brown C.T."/>
            <person name="Hug L.A."/>
            <person name="Sharon I."/>
            <person name="Castelle C.J."/>
            <person name="Probst A.J."/>
            <person name="Thomas B.C."/>
            <person name="Singh A."/>
            <person name="Wilkins M.J."/>
            <person name="Karaoz U."/>
            <person name="Brodie E.L."/>
            <person name="Williams K.H."/>
            <person name="Hubbard S.S."/>
            <person name="Banfield J.F."/>
        </authorList>
    </citation>
    <scope>NUCLEOTIDE SEQUENCE [LARGE SCALE GENOMIC DNA]</scope>
</reference>
<dbReference type="InterPro" id="IPR036751">
    <property type="entry name" value="SpoVG_sf"/>
</dbReference>
<evidence type="ECO:0000256" key="2">
    <source>
        <dbReference type="ARBA" id="ARBA00023210"/>
    </source>
</evidence>
<proteinExistence type="predicted"/>
<dbReference type="SUPFAM" id="SSF160537">
    <property type="entry name" value="SpoVG-like"/>
    <property type="match status" value="1"/>
</dbReference>
<dbReference type="EMBL" id="MGDE01000220">
    <property type="protein sequence ID" value="OGL43557.1"/>
    <property type="molecule type" value="Genomic_DNA"/>
</dbReference>
<evidence type="ECO:0008006" key="7">
    <source>
        <dbReference type="Google" id="ProtNLM"/>
    </source>
</evidence>
<feature type="compositionally biased region" description="Polar residues" evidence="4">
    <location>
        <begin position="150"/>
        <end position="159"/>
    </location>
</feature>
<dbReference type="GO" id="GO:0000917">
    <property type="term" value="P:division septum assembly"/>
    <property type="evidence" value="ECO:0007669"/>
    <property type="project" value="UniProtKB-KW"/>
</dbReference>
<gene>
    <name evidence="5" type="ORF">A2W05_10855</name>
</gene>
<evidence type="ECO:0000256" key="1">
    <source>
        <dbReference type="ARBA" id="ARBA00022618"/>
    </source>
</evidence>
<feature type="compositionally biased region" description="Acidic residues" evidence="4">
    <location>
        <begin position="140"/>
        <end position="149"/>
    </location>
</feature>
<dbReference type="GO" id="GO:0030435">
    <property type="term" value="P:sporulation resulting in formation of a cellular spore"/>
    <property type="evidence" value="ECO:0007669"/>
    <property type="project" value="InterPro"/>
</dbReference>
<dbReference type="Gene3D" id="3.30.1120.40">
    <property type="entry name" value="Stage V sporulation protein G"/>
    <property type="match status" value="1"/>
</dbReference>
<evidence type="ECO:0000313" key="6">
    <source>
        <dbReference type="Proteomes" id="UP000178797"/>
    </source>
</evidence>
<dbReference type="PANTHER" id="PTHR38429:SF1">
    <property type="entry name" value="SEPTATION PROTEIN SPOVG-RELATED"/>
    <property type="match status" value="1"/>
</dbReference>
<dbReference type="AlphaFoldDB" id="A0A1F7RRN3"/>
<evidence type="ECO:0000256" key="4">
    <source>
        <dbReference type="SAM" id="MobiDB-lite"/>
    </source>
</evidence>
<dbReference type="InterPro" id="IPR007170">
    <property type="entry name" value="SpoVG"/>
</dbReference>
<comment type="caution">
    <text evidence="5">The sequence shown here is derived from an EMBL/GenBank/DDBJ whole genome shotgun (WGS) entry which is preliminary data.</text>
</comment>
<dbReference type="PANTHER" id="PTHR38429">
    <property type="entry name" value="SEPTATION PROTEIN SPOVG-RELATED"/>
    <property type="match status" value="1"/>
</dbReference>
<organism evidence="5 6">
    <name type="scientific">Candidatus Schekmanbacteria bacterium RBG_16_38_10</name>
    <dbReference type="NCBI Taxonomy" id="1817879"/>
    <lineage>
        <taxon>Bacteria</taxon>
        <taxon>Candidatus Schekmaniibacteriota</taxon>
    </lineage>
</organism>
<keyword evidence="3" id="KW-0131">Cell cycle</keyword>
<dbReference type="Proteomes" id="UP000178797">
    <property type="component" value="Unassembled WGS sequence"/>
</dbReference>
<keyword evidence="2" id="KW-0717">Septation</keyword>
<evidence type="ECO:0000313" key="5">
    <source>
        <dbReference type="EMBL" id="OGL43557.1"/>
    </source>
</evidence>
<feature type="region of interest" description="Disordered" evidence="4">
    <location>
        <begin position="124"/>
        <end position="159"/>
    </location>
</feature>
<keyword evidence="1" id="KW-0132">Cell division</keyword>
<feature type="compositionally biased region" description="Basic and acidic residues" evidence="4">
    <location>
        <begin position="124"/>
        <end position="137"/>
    </location>
</feature>